<gene>
    <name evidence="1" type="ORF">PBT88_01800</name>
</gene>
<keyword evidence="2" id="KW-1185">Reference proteome</keyword>
<organism evidence="1 2">
    <name type="scientific">Sphingomonas abietis</name>
    <dbReference type="NCBI Taxonomy" id="3012344"/>
    <lineage>
        <taxon>Bacteria</taxon>
        <taxon>Pseudomonadati</taxon>
        <taxon>Pseudomonadota</taxon>
        <taxon>Alphaproteobacteria</taxon>
        <taxon>Sphingomonadales</taxon>
        <taxon>Sphingomonadaceae</taxon>
        <taxon>Sphingomonas</taxon>
    </lineage>
</organism>
<evidence type="ECO:0000313" key="1">
    <source>
        <dbReference type="EMBL" id="WBO22905.1"/>
    </source>
</evidence>
<evidence type="ECO:0000313" key="2">
    <source>
        <dbReference type="Proteomes" id="UP001210865"/>
    </source>
</evidence>
<sequence length="71" mass="7798">MSDDKDYAWVADVLAARPKAVSAGDWLVVDLRSLRSGPASDMTAQWRELIRRYDIAVLAPELTPSSLIGLP</sequence>
<proteinExistence type="predicted"/>
<name>A0ABY7NQ22_9SPHN</name>
<dbReference type="EMBL" id="CP115174">
    <property type="protein sequence ID" value="WBO22905.1"/>
    <property type="molecule type" value="Genomic_DNA"/>
</dbReference>
<protein>
    <submittedName>
        <fullName evidence="1">Uncharacterized protein</fullName>
    </submittedName>
</protein>
<dbReference type="RefSeq" id="WP_270077544.1">
    <property type="nucleotide sequence ID" value="NZ_CP115174.1"/>
</dbReference>
<accession>A0ABY7NQ22</accession>
<reference evidence="1 2" key="1">
    <citation type="submission" date="2022-12" db="EMBL/GenBank/DDBJ databases">
        <title>Sphingomonas abieness sp. nov., an endophytic bacterium isolated from Abies koreana.</title>
        <authorList>
            <person name="Jiang L."/>
            <person name="Lee J."/>
        </authorList>
    </citation>
    <scope>NUCLEOTIDE SEQUENCE [LARGE SCALE GENOMIC DNA]</scope>
    <source>
        <strain evidence="2">PAMB 00755</strain>
    </source>
</reference>
<dbReference type="Proteomes" id="UP001210865">
    <property type="component" value="Chromosome"/>
</dbReference>